<gene>
    <name evidence="3" type="ORF">JI750_18430</name>
</gene>
<keyword evidence="4" id="KW-1185">Reference proteome</keyword>
<dbReference type="InterPro" id="IPR029044">
    <property type="entry name" value="Nucleotide-diphossugar_trans"/>
</dbReference>
<dbReference type="EMBL" id="JAERSF010000004">
    <property type="protein sequence ID" value="MBL0738879.1"/>
    <property type="molecule type" value="Genomic_DNA"/>
</dbReference>
<dbReference type="CDD" id="cd00761">
    <property type="entry name" value="Glyco_tranf_GTA_type"/>
    <property type="match status" value="1"/>
</dbReference>
<feature type="transmembrane region" description="Helical" evidence="1">
    <location>
        <begin position="290"/>
        <end position="309"/>
    </location>
</feature>
<dbReference type="PANTHER" id="PTHR22916:SF3">
    <property type="entry name" value="UDP-GLCNAC:BETAGAL BETA-1,3-N-ACETYLGLUCOSAMINYLTRANSFERASE-LIKE PROTEIN 1"/>
    <property type="match status" value="1"/>
</dbReference>
<reference evidence="3 4" key="1">
    <citation type="submission" date="2021-01" db="EMBL/GenBank/DDBJ databases">
        <title>Genome seq and assembly of Flavobacterium sp. GN10.</title>
        <authorList>
            <person name="Chhetri G."/>
        </authorList>
    </citation>
    <scope>NUCLEOTIDE SEQUENCE [LARGE SCALE GENOMIC DNA]</scope>
    <source>
        <strain evidence="3 4">GN10</strain>
    </source>
</reference>
<dbReference type="RefSeq" id="WP_202005680.1">
    <property type="nucleotide sequence ID" value="NZ_JAERSF010000004.1"/>
</dbReference>
<dbReference type="SUPFAM" id="SSF53448">
    <property type="entry name" value="Nucleotide-diphospho-sugar transferases"/>
    <property type="match status" value="1"/>
</dbReference>
<dbReference type="Gene3D" id="3.90.550.10">
    <property type="entry name" value="Spore Coat Polysaccharide Biosynthesis Protein SpsA, Chain A"/>
    <property type="match status" value="1"/>
</dbReference>
<proteinExistence type="predicted"/>
<name>A0ABS1KHC8_9FLAO</name>
<evidence type="ECO:0000313" key="3">
    <source>
        <dbReference type="EMBL" id="MBL0738879.1"/>
    </source>
</evidence>
<evidence type="ECO:0000256" key="1">
    <source>
        <dbReference type="SAM" id="Phobius"/>
    </source>
</evidence>
<protein>
    <submittedName>
        <fullName evidence="3">Glycosyltransferase family 2 protein</fullName>
    </submittedName>
</protein>
<dbReference type="Pfam" id="PF00535">
    <property type="entry name" value="Glycos_transf_2"/>
    <property type="match status" value="1"/>
</dbReference>
<dbReference type="Proteomes" id="UP000603728">
    <property type="component" value="Unassembled WGS sequence"/>
</dbReference>
<keyword evidence="1" id="KW-0812">Transmembrane</keyword>
<feature type="domain" description="Glycosyltransferase 2-like" evidence="2">
    <location>
        <begin position="7"/>
        <end position="136"/>
    </location>
</feature>
<organism evidence="3 4">
    <name type="scientific">Flavobacterium tagetis</name>
    <dbReference type="NCBI Taxonomy" id="2801336"/>
    <lineage>
        <taxon>Bacteria</taxon>
        <taxon>Pseudomonadati</taxon>
        <taxon>Bacteroidota</taxon>
        <taxon>Flavobacteriia</taxon>
        <taxon>Flavobacteriales</taxon>
        <taxon>Flavobacteriaceae</taxon>
        <taxon>Flavobacterium</taxon>
    </lineage>
</organism>
<sequence>MSKELVSIIIPTFNRAHLIGETLDSILAQTYQNWECIIVDDGSTDNTVGIINDYVKKDSRFQLHQRPLDRSPGGNASRNYGFELSKGEFINWFDDDDIMINTFISKKLELFSEGIDLVICSGTYTDQNLKALKDIDLDMKSFLFKDYILWRLQILTPSILFRKSFLKNKELFNVNIARGQESEFFSRLFYNLNPNKYIILNKSLFLYRQHENTKTFANNNYIKLFEESKMIIAIENLKRSIQLNDKELIIQHYSSIVHSFYRGLEQKHFKNCFFITKNATSQFYLINKKIGIEFFLSACFFILINKGSYKMEKYFKKSLYA</sequence>
<accession>A0ABS1KHC8</accession>
<evidence type="ECO:0000259" key="2">
    <source>
        <dbReference type="Pfam" id="PF00535"/>
    </source>
</evidence>
<dbReference type="InterPro" id="IPR001173">
    <property type="entry name" value="Glyco_trans_2-like"/>
</dbReference>
<keyword evidence="1" id="KW-0472">Membrane</keyword>
<dbReference type="PANTHER" id="PTHR22916">
    <property type="entry name" value="GLYCOSYLTRANSFERASE"/>
    <property type="match status" value="1"/>
</dbReference>
<evidence type="ECO:0000313" key="4">
    <source>
        <dbReference type="Proteomes" id="UP000603728"/>
    </source>
</evidence>
<keyword evidence="1" id="KW-1133">Transmembrane helix</keyword>
<comment type="caution">
    <text evidence="3">The sequence shown here is derived from an EMBL/GenBank/DDBJ whole genome shotgun (WGS) entry which is preliminary data.</text>
</comment>